<dbReference type="RefSeq" id="WP_036942359.1">
    <property type="nucleotide sequence ID" value="NZ_JQKC01000018.1"/>
</dbReference>
<dbReference type="InterPro" id="IPR036097">
    <property type="entry name" value="HisK_dim/P_sf"/>
</dbReference>
<keyword evidence="4 8" id="KW-0418">Kinase</keyword>
<dbReference type="Gene3D" id="1.10.287.130">
    <property type="match status" value="1"/>
</dbReference>
<dbReference type="Pfam" id="PF00512">
    <property type="entry name" value="HisKA"/>
    <property type="match status" value="1"/>
</dbReference>
<comment type="caution">
    <text evidence="8">The sequence shown here is derived from an EMBL/GenBank/DDBJ whole genome shotgun (WGS) entry which is preliminary data.</text>
</comment>
<evidence type="ECO:0000259" key="7">
    <source>
        <dbReference type="PROSITE" id="PS50109"/>
    </source>
</evidence>
<comment type="catalytic activity">
    <reaction evidence="1">
        <text>ATP + protein L-histidine = ADP + protein N-phospho-L-histidine.</text>
        <dbReference type="EC" id="2.7.13.3"/>
    </reaction>
</comment>
<reference evidence="9" key="1">
    <citation type="submission" date="2015-07" db="EMBL/GenBank/DDBJ databases">
        <title>Near-Complete Genome Sequence of the Cellulolytic Bacterium Bacteroides (Pseudobacteroides) cellulosolvens ATCC 35603.</title>
        <authorList>
            <person name="Dassa B."/>
            <person name="Utturkar S.M."/>
            <person name="Klingeman D.M."/>
            <person name="Hurt R.A."/>
            <person name="Keller M."/>
            <person name="Xu J."/>
            <person name="Reddy Y.H.K."/>
            <person name="Borovok I."/>
            <person name="Grinberg I.R."/>
            <person name="Lamed R."/>
            <person name="Zhivin O."/>
            <person name="Bayer E.A."/>
            <person name="Brown S.D."/>
        </authorList>
    </citation>
    <scope>NUCLEOTIDE SEQUENCE [LARGE SCALE GENOMIC DNA]</scope>
    <source>
        <strain evidence="9">DSM 2933</strain>
    </source>
</reference>
<organism evidence="8 9">
    <name type="scientific">Pseudobacteroides cellulosolvens ATCC 35603 = DSM 2933</name>
    <dbReference type="NCBI Taxonomy" id="398512"/>
    <lineage>
        <taxon>Bacteria</taxon>
        <taxon>Bacillati</taxon>
        <taxon>Bacillota</taxon>
        <taxon>Clostridia</taxon>
        <taxon>Eubacteriales</taxon>
        <taxon>Oscillospiraceae</taxon>
        <taxon>Pseudobacteroides</taxon>
    </lineage>
</organism>
<name>A0A0L6JLN8_9FIRM</name>
<dbReference type="InterPro" id="IPR004358">
    <property type="entry name" value="Sig_transdc_His_kin-like_C"/>
</dbReference>
<dbReference type="Gene3D" id="3.30.565.10">
    <property type="entry name" value="Histidine kinase-like ATPase, C-terminal domain"/>
    <property type="match status" value="1"/>
</dbReference>
<gene>
    <name evidence="8" type="ORF">Bccel_1554</name>
</gene>
<accession>A0A0L6JLN8</accession>
<keyword evidence="9" id="KW-1185">Reference proteome</keyword>
<dbReference type="InterPro" id="IPR003594">
    <property type="entry name" value="HATPase_dom"/>
</dbReference>
<dbReference type="SUPFAM" id="SSF55874">
    <property type="entry name" value="ATPase domain of HSP90 chaperone/DNA topoisomerase II/histidine kinase"/>
    <property type="match status" value="1"/>
</dbReference>
<dbReference type="CDD" id="cd00082">
    <property type="entry name" value="HisKA"/>
    <property type="match status" value="1"/>
</dbReference>
<dbReference type="PROSITE" id="PS50109">
    <property type="entry name" value="HIS_KIN"/>
    <property type="match status" value="1"/>
</dbReference>
<dbReference type="EMBL" id="LGTC01000001">
    <property type="protein sequence ID" value="KNY26292.1"/>
    <property type="molecule type" value="Genomic_DNA"/>
</dbReference>
<dbReference type="SMART" id="SM00387">
    <property type="entry name" value="HATPase_c"/>
    <property type="match status" value="1"/>
</dbReference>
<dbReference type="PRINTS" id="PR00344">
    <property type="entry name" value="BCTRLSENSOR"/>
</dbReference>
<dbReference type="EC" id="2.7.13.3" evidence="2"/>
<evidence type="ECO:0000313" key="8">
    <source>
        <dbReference type="EMBL" id="KNY26292.1"/>
    </source>
</evidence>
<dbReference type="SMART" id="SM00388">
    <property type="entry name" value="HisKA"/>
    <property type="match status" value="1"/>
</dbReference>
<keyword evidence="6" id="KW-0175">Coiled coil</keyword>
<dbReference type="InterPro" id="IPR005467">
    <property type="entry name" value="His_kinase_dom"/>
</dbReference>
<keyword evidence="4 8" id="KW-0808">Transferase</keyword>
<dbReference type="PANTHER" id="PTHR43065:SF42">
    <property type="entry name" value="TWO-COMPONENT SENSOR PPRA"/>
    <property type="match status" value="1"/>
</dbReference>
<feature type="coiled-coil region" evidence="6">
    <location>
        <begin position="12"/>
        <end position="85"/>
    </location>
</feature>
<evidence type="ECO:0000256" key="5">
    <source>
        <dbReference type="ARBA" id="ARBA00023012"/>
    </source>
</evidence>
<evidence type="ECO:0000256" key="1">
    <source>
        <dbReference type="ARBA" id="ARBA00000085"/>
    </source>
</evidence>
<evidence type="ECO:0000256" key="4">
    <source>
        <dbReference type="ARBA" id="ARBA00022777"/>
    </source>
</evidence>
<dbReference type="SUPFAM" id="SSF47384">
    <property type="entry name" value="Homodimeric domain of signal transducing histidine kinase"/>
    <property type="match status" value="1"/>
</dbReference>
<dbReference type="STRING" id="398512.Bccel_1554"/>
<dbReference type="InterPro" id="IPR003661">
    <property type="entry name" value="HisK_dim/P_dom"/>
</dbReference>
<dbReference type="InterPro" id="IPR036890">
    <property type="entry name" value="HATPase_C_sf"/>
</dbReference>
<sequence length="334" mass="38484">MKNDCLKWYLLFKYMMDERHRLEDEIDKLTEELLETNTGVLAIVQEFEESNESLLRSDEEKNRFLENLKKANKEQLDKIKTQEKALIQADKMASLGQLVAGVAHEINNPTTYIRSNIELLQKYWNIVIGHIDVQGDERIKIVIGDFDEVIKSMYKGTERIMDIVNGLKFFSRQEKVGYSSVDLFDCLEDSLKLIKNEIVRHKITFINSIHKDRYIINGSKQQLEQVFINLILNSIIAIRKQNESHGCIEIKTLLKHHNFVSVIVSDNGCGIKEENLTMIFNPFYTTYLDEGGTGLGLSIVYGIIKEHQGSIDVFSKLNEGTEIIINLPLIEQNL</sequence>
<evidence type="ECO:0000256" key="2">
    <source>
        <dbReference type="ARBA" id="ARBA00012438"/>
    </source>
</evidence>
<evidence type="ECO:0000256" key="3">
    <source>
        <dbReference type="ARBA" id="ARBA00022553"/>
    </source>
</evidence>
<keyword evidence="3" id="KW-0597">Phosphoprotein</keyword>
<dbReference type="PANTHER" id="PTHR43065">
    <property type="entry name" value="SENSOR HISTIDINE KINASE"/>
    <property type="match status" value="1"/>
</dbReference>
<dbReference type="OrthoDB" id="9784397at2"/>
<evidence type="ECO:0000256" key="6">
    <source>
        <dbReference type="SAM" id="Coils"/>
    </source>
</evidence>
<dbReference type="Proteomes" id="UP000036923">
    <property type="component" value="Unassembled WGS sequence"/>
</dbReference>
<evidence type="ECO:0000313" key="9">
    <source>
        <dbReference type="Proteomes" id="UP000036923"/>
    </source>
</evidence>
<protein>
    <recommendedName>
        <fullName evidence="2">histidine kinase</fullName>
        <ecNumber evidence="2">2.7.13.3</ecNumber>
    </recommendedName>
</protein>
<dbReference type="eggNOG" id="COG4191">
    <property type="taxonomic scope" value="Bacteria"/>
</dbReference>
<keyword evidence="5" id="KW-0902">Two-component regulatory system</keyword>
<dbReference type="Pfam" id="PF02518">
    <property type="entry name" value="HATPase_c"/>
    <property type="match status" value="1"/>
</dbReference>
<feature type="domain" description="Histidine kinase" evidence="7">
    <location>
        <begin position="101"/>
        <end position="331"/>
    </location>
</feature>
<dbReference type="GO" id="GO:0000155">
    <property type="term" value="F:phosphorelay sensor kinase activity"/>
    <property type="evidence" value="ECO:0007669"/>
    <property type="project" value="InterPro"/>
</dbReference>
<proteinExistence type="predicted"/>
<dbReference type="AlphaFoldDB" id="A0A0L6JLN8"/>